<dbReference type="Pfam" id="PF02674">
    <property type="entry name" value="Colicin_V"/>
    <property type="match status" value="1"/>
</dbReference>
<dbReference type="InterPro" id="IPR009003">
    <property type="entry name" value="Peptidase_S1_PA"/>
</dbReference>
<sequence>MFGLTVLDIALLILLIWQLFYGWRVGLLISLCGVLGFALGAVAAFFAVPFVSSWANDSGWRLAAVVGSALLLIALGYWLGIALGQLLSRGVKLKPLRAVNRVLGSVAAFLVAALLISPVAFTVSTLGIPFLSSAISQSSVIRTIDSLTPVPLKQAIAQLRSTVVSEGIPQLFNQFGAATPVAPPDARTDTPPLNAAAESVLKITGTAFQCGQNQTGTGFVIAENQVMTNAHVVAGVSQPVVEVPGRALLGKIVYFDPKQDLAVISVDGLGVKPLSLGSNLGIGASAAFDGYPLGGPFQSKPASVQSKGQVLVPDIYGQDRHLEEVYQLAGDVQPGNSGGPLLDLEGKVSGVIFAKADSNVQIGYAFTLTEVAPVVQQAAGLSQQVSSGHCVSK</sequence>
<dbReference type="KEGG" id="ari:UM93_11350"/>
<keyword evidence="3 5" id="KW-1133">Transmembrane helix</keyword>
<dbReference type="EMBL" id="CP011005">
    <property type="protein sequence ID" value="AJT43071.1"/>
    <property type="molecule type" value="Genomic_DNA"/>
</dbReference>
<evidence type="ECO:0000313" key="6">
    <source>
        <dbReference type="EMBL" id="AJT43071.1"/>
    </source>
</evidence>
<dbReference type="Proteomes" id="UP000061839">
    <property type="component" value="Chromosome"/>
</dbReference>
<dbReference type="InterPro" id="IPR003825">
    <property type="entry name" value="Colicin-V_CvpA"/>
</dbReference>
<dbReference type="AlphaFoldDB" id="A0A0D4C3W8"/>
<dbReference type="PANTHER" id="PTHR43019:SF23">
    <property type="entry name" value="PROTEASE DO-LIKE 5, CHLOROPLASTIC"/>
    <property type="match status" value="1"/>
</dbReference>
<accession>A0A0D4C3W8</accession>
<dbReference type="GO" id="GO:0016020">
    <property type="term" value="C:membrane"/>
    <property type="evidence" value="ECO:0007669"/>
    <property type="project" value="UniProtKB-SubCell"/>
</dbReference>
<comment type="subcellular location">
    <subcellularLocation>
        <location evidence="1">Membrane</location>
        <topology evidence="1">Multi-pass membrane protein</topology>
    </subcellularLocation>
</comment>
<reference evidence="6 7" key="1">
    <citation type="journal article" date="2015" name="Genome Announc.">
        <title>Complete Genome Sequencing of Protease-Producing Novel Arthrobacter sp. Strain IHBB 11108 Using PacBio Single-Molecule Real-Time Sequencing Technology.</title>
        <authorList>
            <person name="Kiran S."/>
            <person name="Swarnkar M.K."/>
            <person name="Pal M."/>
            <person name="Thakur R."/>
            <person name="Tewari R."/>
            <person name="Singh A.K."/>
            <person name="Gulati A."/>
        </authorList>
    </citation>
    <scope>NUCLEOTIDE SEQUENCE [LARGE SCALE GENOMIC DNA]</scope>
    <source>
        <strain evidence="6 7">IHBB 11108</strain>
    </source>
</reference>
<dbReference type="SUPFAM" id="SSF50494">
    <property type="entry name" value="Trypsin-like serine proteases"/>
    <property type="match status" value="1"/>
</dbReference>
<dbReference type="GO" id="GO:0009403">
    <property type="term" value="P:toxin biosynthetic process"/>
    <property type="evidence" value="ECO:0007669"/>
    <property type="project" value="InterPro"/>
</dbReference>
<dbReference type="OrthoDB" id="9766361at2"/>
<keyword evidence="7" id="KW-1185">Reference proteome</keyword>
<evidence type="ECO:0000313" key="7">
    <source>
        <dbReference type="Proteomes" id="UP000061839"/>
    </source>
</evidence>
<dbReference type="PATRIC" id="fig|1618207.4.peg.2300"/>
<protein>
    <submittedName>
        <fullName evidence="6">Colicin V production protein</fullName>
    </submittedName>
</protein>
<dbReference type="InterPro" id="IPR047680">
    <property type="entry name" value="MarP-like"/>
</dbReference>
<proteinExistence type="predicted"/>
<name>A0A0D4C3W8_9MICC</name>
<dbReference type="PANTHER" id="PTHR43019">
    <property type="entry name" value="SERINE ENDOPROTEASE DEGS"/>
    <property type="match status" value="1"/>
</dbReference>
<evidence type="ECO:0000256" key="2">
    <source>
        <dbReference type="ARBA" id="ARBA00022692"/>
    </source>
</evidence>
<dbReference type="InterPro" id="IPR043504">
    <property type="entry name" value="Peptidase_S1_PA_chymotrypsin"/>
</dbReference>
<dbReference type="PRINTS" id="PR00834">
    <property type="entry name" value="PROTEASES2C"/>
</dbReference>
<organism evidence="6 7">
    <name type="scientific">Psychromicrobium lacuslunae</name>
    <dbReference type="NCBI Taxonomy" id="1618207"/>
    <lineage>
        <taxon>Bacteria</taxon>
        <taxon>Bacillati</taxon>
        <taxon>Actinomycetota</taxon>
        <taxon>Actinomycetes</taxon>
        <taxon>Micrococcales</taxon>
        <taxon>Micrococcaceae</taxon>
        <taxon>Psychromicrobium</taxon>
    </lineage>
</organism>
<dbReference type="RefSeq" id="WP_045077302.1">
    <property type="nucleotide sequence ID" value="NZ_CP011005.1"/>
</dbReference>
<dbReference type="HOGENOM" id="CLU_043139_0_0_11"/>
<dbReference type="NCBIfam" id="NF033740">
    <property type="entry name" value="MarP_fam_protase"/>
    <property type="match status" value="1"/>
</dbReference>
<gene>
    <name evidence="6" type="ORF">UM93_11350</name>
</gene>
<feature type="transmembrane region" description="Helical" evidence="5">
    <location>
        <begin position="102"/>
        <end position="131"/>
    </location>
</feature>
<feature type="transmembrane region" description="Helical" evidence="5">
    <location>
        <begin position="6"/>
        <end position="23"/>
    </location>
</feature>
<dbReference type="GO" id="GO:0004252">
    <property type="term" value="F:serine-type endopeptidase activity"/>
    <property type="evidence" value="ECO:0007669"/>
    <property type="project" value="InterPro"/>
</dbReference>
<evidence type="ECO:0000256" key="1">
    <source>
        <dbReference type="ARBA" id="ARBA00004141"/>
    </source>
</evidence>
<keyword evidence="4 5" id="KW-0472">Membrane</keyword>
<feature type="transmembrane region" description="Helical" evidence="5">
    <location>
        <begin position="60"/>
        <end position="81"/>
    </location>
</feature>
<dbReference type="STRING" id="1618207.UM93_11350"/>
<feature type="transmembrane region" description="Helical" evidence="5">
    <location>
        <begin position="28"/>
        <end position="48"/>
    </location>
</feature>
<dbReference type="GO" id="GO:0006508">
    <property type="term" value="P:proteolysis"/>
    <property type="evidence" value="ECO:0007669"/>
    <property type="project" value="InterPro"/>
</dbReference>
<dbReference type="Gene3D" id="2.40.10.10">
    <property type="entry name" value="Trypsin-like serine proteases"/>
    <property type="match status" value="2"/>
</dbReference>
<evidence type="ECO:0000256" key="4">
    <source>
        <dbReference type="ARBA" id="ARBA00023136"/>
    </source>
</evidence>
<keyword evidence="2 5" id="KW-0812">Transmembrane</keyword>
<evidence type="ECO:0000256" key="5">
    <source>
        <dbReference type="SAM" id="Phobius"/>
    </source>
</evidence>
<dbReference type="InterPro" id="IPR001940">
    <property type="entry name" value="Peptidase_S1C"/>
</dbReference>
<dbReference type="Pfam" id="PF13365">
    <property type="entry name" value="Trypsin_2"/>
    <property type="match status" value="1"/>
</dbReference>
<evidence type="ECO:0000256" key="3">
    <source>
        <dbReference type="ARBA" id="ARBA00022989"/>
    </source>
</evidence>